<feature type="domain" description="DUF3943" evidence="2">
    <location>
        <begin position="77"/>
        <end position="177"/>
    </location>
</feature>
<dbReference type="AlphaFoldDB" id="A0A150WGW3"/>
<evidence type="ECO:0000259" key="2">
    <source>
        <dbReference type="Pfam" id="PF13084"/>
    </source>
</evidence>
<dbReference type="EMBL" id="LUKF01000016">
    <property type="protein sequence ID" value="KYG62230.1"/>
    <property type="molecule type" value="Genomic_DNA"/>
</dbReference>
<dbReference type="InterPro" id="IPR025079">
    <property type="entry name" value="DUF3943"/>
</dbReference>
<dbReference type="Pfam" id="PF13084">
    <property type="entry name" value="DUF3943"/>
    <property type="match status" value="1"/>
</dbReference>
<feature type="signal peptide" evidence="1">
    <location>
        <begin position="1"/>
        <end position="22"/>
    </location>
</feature>
<organism evidence="3 4">
    <name type="scientific">Bdellovibrio bacteriovorus</name>
    <dbReference type="NCBI Taxonomy" id="959"/>
    <lineage>
        <taxon>Bacteria</taxon>
        <taxon>Pseudomonadati</taxon>
        <taxon>Bdellovibrionota</taxon>
        <taxon>Bdellovibrionia</taxon>
        <taxon>Bdellovibrionales</taxon>
        <taxon>Pseudobdellovibrionaceae</taxon>
        <taxon>Bdellovibrio</taxon>
    </lineage>
</organism>
<dbReference type="RefSeq" id="WP_063244331.1">
    <property type="nucleotide sequence ID" value="NZ_LUKF01000016.1"/>
</dbReference>
<gene>
    <name evidence="3" type="ORF">AZI85_05920</name>
</gene>
<feature type="chain" id="PRO_5007572828" description="DUF3943 domain-containing protein" evidence="1">
    <location>
        <begin position="23"/>
        <end position="207"/>
    </location>
</feature>
<dbReference type="Proteomes" id="UP000075391">
    <property type="component" value="Unassembled WGS sequence"/>
</dbReference>
<sequence length="207" mass="23705">MNFRVHVLSLFAVLFSASLVFANPSQDNTSAGITFQQKVLDFSAVYGAQWTVYLITQKDTITDHGSWDNFFSYPLHPEFDKDSFDFNIFKHALSGNYYYLYYRYRGYEQTDAFLWTFLSSLAFEFAVETYTEKPSIQDIYQTPIYGTLVGMGFERLSTYFRAKDSVALKSLGYILNPFTLLPNHPENIAALPQVSDRSVGLQVVVGF</sequence>
<reference evidence="3 4" key="1">
    <citation type="submission" date="2016-03" db="EMBL/GenBank/DDBJ databases">
        <authorList>
            <person name="Ploux O."/>
        </authorList>
    </citation>
    <scope>NUCLEOTIDE SEQUENCE [LARGE SCALE GENOMIC DNA]</scope>
    <source>
        <strain evidence="3 4">BER2</strain>
    </source>
</reference>
<keyword evidence="1" id="KW-0732">Signal</keyword>
<name>A0A150WGW3_BDEBC</name>
<evidence type="ECO:0000313" key="4">
    <source>
        <dbReference type="Proteomes" id="UP000075391"/>
    </source>
</evidence>
<accession>A0A150WGW3</accession>
<dbReference type="OrthoDB" id="5292363at2"/>
<evidence type="ECO:0000313" key="3">
    <source>
        <dbReference type="EMBL" id="KYG62230.1"/>
    </source>
</evidence>
<evidence type="ECO:0000256" key="1">
    <source>
        <dbReference type="SAM" id="SignalP"/>
    </source>
</evidence>
<proteinExistence type="predicted"/>
<comment type="caution">
    <text evidence="3">The sequence shown here is derived from an EMBL/GenBank/DDBJ whole genome shotgun (WGS) entry which is preliminary data.</text>
</comment>
<protein>
    <recommendedName>
        <fullName evidence="2">DUF3943 domain-containing protein</fullName>
    </recommendedName>
</protein>